<dbReference type="AlphaFoldDB" id="A0A8J7CEN4"/>
<dbReference type="PANTHER" id="PTHR43491">
    <property type="entry name" value="UDP-N-ACETYL-D-MANNOSAMINE DEHYDROGENASE"/>
    <property type="match status" value="1"/>
</dbReference>
<dbReference type="InterPro" id="IPR017476">
    <property type="entry name" value="UDP-Glc/GDP-Man"/>
</dbReference>
<dbReference type="InterPro" id="IPR036291">
    <property type="entry name" value="NAD(P)-bd_dom_sf"/>
</dbReference>
<dbReference type="GO" id="GO:0016628">
    <property type="term" value="F:oxidoreductase activity, acting on the CH-CH group of donors, NAD or NADP as acceptor"/>
    <property type="evidence" value="ECO:0007669"/>
    <property type="project" value="InterPro"/>
</dbReference>
<dbReference type="InterPro" id="IPR028359">
    <property type="entry name" value="UDP_ManNAc/GlcNAc_DH"/>
</dbReference>
<name>A0A8J7CEN4_9BACT</name>
<dbReference type="SUPFAM" id="SSF52413">
    <property type="entry name" value="UDP-glucose/GDP-mannose dehydrogenase C-terminal domain"/>
    <property type="match status" value="1"/>
</dbReference>
<dbReference type="EMBL" id="JACXWD010000032">
    <property type="protein sequence ID" value="MBD3868474.1"/>
    <property type="molecule type" value="Genomic_DNA"/>
</dbReference>
<dbReference type="InterPro" id="IPR001732">
    <property type="entry name" value="UDP-Glc/GDP-Man_DH_N"/>
</dbReference>
<dbReference type="GO" id="GO:0051287">
    <property type="term" value="F:NAD binding"/>
    <property type="evidence" value="ECO:0007669"/>
    <property type="project" value="InterPro"/>
</dbReference>
<dbReference type="InterPro" id="IPR014026">
    <property type="entry name" value="UDP-Glc/GDP-Man_DH_dimer"/>
</dbReference>
<accession>A0A8J7CEN4</accession>
<evidence type="ECO:0000256" key="3">
    <source>
        <dbReference type="PIRNR" id="PIRNR000124"/>
    </source>
</evidence>
<dbReference type="GO" id="GO:0016616">
    <property type="term" value="F:oxidoreductase activity, acting on the CH-OH group of donors, NAD or NADP as acceptor"/>
    <property type="evidence" value="ECO:0007669"/>
    <property type="project" value="InterPro"/>
</dbReference>
<reference evidence="5 6" key="1">
    <citation type="submission" date="2020-08" db="EMBL/GenBank/DDBJ databases">
        <title>Acidobacteriota in marine sediments use diverse sulfur dissimilation pathways.</title>
        <authorList>
            <person name="Wasmund K."/>
        </authorList>
    </citation>
    <scope>NUCLEOTIDE SEQUENCE [LARGE SCALE GENOMIC DNA]</scope>
    <source>
        <strain evidence="5">MAG AM4</strain>
    </source>
</reference>
<evidence type="ECO:0000313" key="6">
    <source>
        <dbReference type="Proteomes" id="UP000648239"/>
    </source>
</evidence>
<dbReference type="InterPro" id="IPR014027">
    <property type="entry name" value="UDP-Glc/GDP-Man_DH_C"/>
</dbReference>
<protein>
    <submittedName>
        <fullName evidence="5">Nucleotide sugar dehydrogenase</fullName>
    </submittedName>
</protein>
<evidence type="ECO:0000259" key="4">
    <source>
        <dbReference type="SMART" id="SM00984"/>
    </source>
</evidence>
<dbReference type="PIRSF" id="PIRSF500136">
    <property type="entry name" value="UDP_ManNAc_DH"/>
    <property type="match status" value="1"/>
</dbReference>
<dbReference type="SUPFAM" id="SSF51735">
    <property type="entry name" value="NAD(P)-binding Rossmann-fold domains"/>
    <property type="match status" value="1"/>
</dbReference>
<evidence type="ECO:0000313" key="5">
    <source>
        <dbReference type="EMBL" id="MBD3868474.1"/>
    </source>
</evidence>
<dbReference type="Pfam" id="PF03721">
    <property type="entry name" value="UDPG_MGDP_dh_N"/>
    <property type="match status" value="1"/>
</dbReference>
<dbReference type="SMART" id="SM00984">
    <property type="entry name" value="UDPG_MGDP_dh_C"/>
    <property type="match status" value="1"/>
</dbReference>
<keyword evidence="2" id="KW-0520">NAD</keyword>
<dbReference type="InterPro" id="IPR008927">
    <property type="entry name" value="6-PGluconate_DH-like_C_sf"/>
</dbReference>
<keyword evidence="1" id="KW-0560">Oxidoreductase</keyword>
<dbReference type="Proteomes" id="UP000648239">
    <property type="component" value="Unassembled WGS sequence"/>
</dbReference>
<comment type="similarity">
    <text evidence="3">Belongs to the UDP-glucose/GDP-mannose dehydrogenase family.</text>
</comment>
<dbReference type="PIRSF" id="PIRSF000124">
    <property type="entry name" value="UDPglc_GDPman_dh"/>
    <property type="match status" value="1"/>
</dbReference>
<comment type="caution">
    <text evidence="5">The sequence shown here is derived from an EMBL/GenBank/DDBJ whole genome shotgun (WGS) entry which is preliminary data.</text>
</comment>
<evidence type="ECO:0000256" key="1">
    <source>
        <dbReference type="ARBA" id="ARBA00023002"/>
    </source>
</evidence>
<dbReference type="GO" id="GO:0000271">
    <property type="term" value="P:polysaccharide biosynthetic process"/>
    <property type="evidence" value="ECO:0007669"/>
    <property type="project" value="InterPro"/>
</dbReference>
<dbReference type="Gene3D" id="3.40.50.720">
    <property type="entry name" value="NAD(P)-binding Rossmann-like Domain"/>
    <property type="match status" value="2"/>
</dbReference>
<sequence length="438" mass="48398">MAQLEILKEKVASGKARVGIIGLGYVGLPLAMEFAHAGFKVVGVDVDQKKVDGLNKGRSHIEDVPSSMVKEMVEAGRFSARSNYKGCGRQDAIFIAVPTPLRKTRDPDISYIVSAVDQIAREVRPGQLIVLESTTYPGTTEEIMRPRLEAGGLKAGKDFFLAFSPERVDPGNKVYDTKNTPKVVGGTTPRCTRAAKFFYEKAIASVHTVSSTQTAEMIKLLENTFRAVNIGLVNEIAMMCEKLKLDVWEVIDGAATKPFGFMKFYPGPGIGGHCIPLDPHYLSWKLKTLNYSARFIELASEINGAMPELVVRRATELLNDCTKSVKGSKILILGAAYKRDTGDLRESPALDVLQILHERGARVQFHDPYNKTLRMEDGTVKRGKPFTPATFKESDLVIIITDHSSFDYDEVVKHSRVVLDTRNATRSVKVGRKKVHSI</sequence>
<gene>
    <name evidence="5" type="ORF">IFK94_10160</name>
</gene>
<dbReference type="NCBIfam" id="TIGR03026">
    <property type="entry name" value="NDP-sugDHase"/>
    <property type="match status" value="1"/>
</dbReference>
<proteinExistence type="inferred from homology"/>
<organism evidence="5 6">
    <name type="scientific">Candidatus Polarisedimenticola svalbardensis</name>
    <dbReference type="NCBI Taxonomy" id="2886004"/>
    <lineage>
        <taxon>Bacteria</taxon>
        <taxon>Pseudomonadati</taxon>
        <taxon>Acidobacteriota</taxon>
        <taxon>Candidatus Polarisedimenticolia</taxon>
        <taxon>Candidatus Polarisedimenticolales</taxon>
        <taxon>Candidatus Polarisedimenticolaceae</taxon>
        <taxon>Candidatus Polarisedimenticola</taxon>
    </lineage>
</organism>
<dbReference type="Pfam" id="PF00984">
    <property type="entry name" value="UDPG_MGDP_dh"/>
    <property type="match status" value="1"/>
</dbReference>
<feature type="domain" description="UDP-glucose/GDP-mannose dehydrogenase C-terminal" evidence="4">
    <location>
        <begin position="331"/>
        <end position="427"/>
    </location>
</feature>
<dbReference type="Pfam" id="PF03720">
    <property type="entry name" value="UDPG_MGDP_dh_C"/>
    <property type="match status" value="1"/>
</dbReference>
<evidence type="ECO:0000256" key="2">
    <source>
        <dbReference type="ARBA" id="ARBA00023027"/>
    </source>
</evidence>
<dbReference type="SUPFAM" id="SSF48179">
    <property type="entry name" value="6-phosphogluconate dehydrogenase C-terminal domain-like"/>
    <property type="match status" value="1"/>
</dbReference>
<dbReference type="InterPro" id="IPR036220">
    <property type="entry name" value="UDP-Glc/GDP-Man_DH_C_sf"/>
</dbReference>
<dbReference type="PANTHER" id="PTHR43491:SF1">
    <property type="entry name" value="UDP-N-ACETYL-D-MANNOSAMINE DEHYDROGENASE"/>
    <property type="match status" value="1"/>
</dbReference>